<evidence type="ECO:0000313" key="2">
    <source>
        <dbReference type="EMBL" id="CDK41236.1"/>
    </source>
</evidence>
<dbReference type="Pfam" id="PF06114">
    <property type="entry name" value="Peptidase_M78"/>
    <property type="match status" value="1"/>
</dbReference>
<evidence type="ECO:0000259" key="1">
    <source>
        <dbReference type="Pfam" id="PF06114"/>
    </source>
</evidence>
<proteinExistence type="predicted"/>
<dbReference type="InterPro" id="IPR010359">
    <property type="entry name" value="IrrE_HExxH"/>
</dbReference>
<reference evidence="2" key="1">
    <citation type="submission" date="2013-11" db="EMBL/GenBank/DDBJ databases">
        <title>Unveiling the pan-genome of the SXT/R391 family of ICEs: Molecular characterization of new variable regions of SXT/R391-like ICEs detected in genomes of Pseudoalteromonas sp. and Vibrio scophthalmi.</title>
        <authorList>
            <person name="Rodriguez-Blanco A."/>
            <person name="Lemos M."/>
            <person name="Osorio C."/>
        </authorList>
    </citation>
    <scope>NUCLEOTIDE SEQUENCE</scope>
    <source>
        <strain evidence="2">4mar</strain>
    </source>
</reference>
<dbReference type="InterPro" id="IPR052345">
    <property type="entry name" value="Rad_response_metalloprotease"/>
</dbReference>
<dbReference type="AlphaFoldDB" id="A0A024HU99"/>
<name>A0A024HU99_9GAMM</name>
<gene>
    <name evidence="2" type="primary">pspspa1-9</name>
</gene>
<feature type="domain" description="IrrE N-terminal-like" evidence="1">
    <location>
        <begin position="46"/>
        <end position="164"/>
    </location>
</feature>
<dbReference type="EMBL" id="HG794405">
    <property type="protein sequence ID" value="CDK41236.1"/>
    <property type="molecule type" value="Genomic_DNA"/>
</dbReference>
<dbReference type="PANTHER" id="PTHR43236:SF1">
    <property type="entry name" value="BLL7220 PROTEIN"/>
    <property type="match status" value="1"/>
</dbReference>
<accession>A0A024HU99</accession>
<organism evidence="2">
    <name type="scientific">Pseudoalteromonas sp. 4mar</name>
    <dbReference type="NCBI Taxonomy" id="1434883"/>
    <lineage>
        <taxon>Bacteria</taxon>
        <taxon>Pseudomonadati</taxon>
        <taxon>Pseudomonadota</taxon>
        <taxon>Gammaproteobacteria</taxon>
        <taxon>Alteromonadales</taxon>
        <taxon>Pseudoalteromonadaceae</taxon>
        <taxon>Pseudoalteromonas</taxon>
    </lineage>
</organism>
<dbReference type="PANTHER" id="PTHR43236">
    <property type="entry name" value="ANTITOXIN HIGA1"/>
    <property type="match status" value="1"/>
</dbReference>
<protein>
    <recommendedName>
        <fullName evidence="1">IrrE N-terminal-like domain-containing protein</fullName>
    </recommendedName>
</protein>
<dbReference type="Gene3D" id="1.10.10.2910">
    <property type="match status" value="1"/>
</dbReference>
<sequence length="284" mass="32195">MEEQKGAKEAESLLEDLGFDHLPINVNQFINAISDESFPVSIEFFAFESDQFLGKAVGNENGAGIIINSNIPDSRRLNFTSAHEIGHVCMHIMQGSSQNFACGNSEMGDYFKDPLERQANGFASGLLMPRRLVKPLTDGEVNWHNIKQISDFCNTSLEAVFRRLAWLEKAPVAMVIHQNKQFKRFVPTAHFDFYIQKTNLSTDQLASCVDVNYQAYPNEYDVVDPIDWVVPKRNGILLTELYASSILLKDGFIYTLLSYDDDCLEEVEDLDNLEMEHSQHSGRK</sequence>